<dbReference type="PANTHER" id="PTHR45747">
    <property type="entry name" value="HISTONE-LYSINE N-METHYLTRANSFERASE E(Z)"/>
    <property type="match status" value="1"/>
</dbReference>
<dbReference type="AlphaFoldDB" id="K3WZ54"/>
<organism evidence="10 11">
    <name type="scientific">Globisporangium ultimum (strain ATCC 200006 / CBS 805.95 / DAOM BR144)</name>
    <name type="common">Pythium ultimum</name>
    <dbReference type="NCBI Taxonomy" id="431595"/>
    <lineage>
        <taxon>Eukaryota</taxon>
        <taxon>Sar</taxon>
        <taxon>Stramenopiles</taxon>
        <taxon>Oomycota</taxon>
        <taxon>Peronosporomycetes</taxon>
        <taxon>Pythiales</taxon>
        <taxon>Pythiaceae</taxon>
        <taxon>Globisporangium</taxon>
    </lineage>
</organism>
<dbReference type="InterPro" id="IPR046341">
    <property type="entry name" value="SET_dom_sf"/>
</dbReference>
<sequence length="218" mass="24081">MTKGRTMRCKCSMGNCRTNACTCFIALRECNPDVCTTCGASEVPVIISNGELRDRSAMDLGICCNMNIQRGHHKKLGVSFSTTHGWGAFARESIKRGEFIYEYKGAIVSQEEAERRGTIYDKLAISFLFDANQDAVLDAARKGNKSKFANHSSVNPKCKAKVFRVGGEHRISIWAQQDIKKGEELFFDYGYSGESAPDWSQAPSASRSSSSRHSKAAK</sequence>
<feature type="compositionally biased region" description="Low complexity" evidence="7">
    <location>
        <begin position="200"/>
        <end position="209"/>
    </location>
</feature>
<evidence type="ECO:0000313" key="10">
    <source>
        <dbReference type="EnsemblProtists" id="PYU1_T010253"/>
    </source>
</evidence>
<dbReference type="GO" id="GO:0003682">
    <property type="term" value="F:chromatin binding"/>
    <property type="evidence" value="ECO:0007669"/>
    <property type="project" value="TreeGrafter"/>
</dbReference>
<dbReference type="Pfam" id="PF00856">
    <property type="entry name" value="SET"/>
    <property type="match status" value="1"/>
</dbReference>
<reference evidence="10" key="3">
    <citation type="submission" date="2015-02" db="UniProtKB">
        <authorList>
            <consortium name="EnsemblProtists"/>
        </authorList>
    </citation>
    <scope>IDENTIFICATION</scope>
    <source>
        <strain evidence="10">DAOM BR144</strain>
    </source>
</reference>
<dbReference type="InterPro" id="IPR001214">
    <property type="entry name" value="SET_dom"/>
</dbReference>
<dbReference type="HOGENOM" id="CLU_074460_1_0_1"/>
<evidence type="ECO:0000256" key="6">
    <source>
        <dbReference type="ARBA" id="ARBA00048568"/>
    </source>
</evidence>
<protein>
    <recommendedName>
        <fullName evidence="12">SET domain-containing protein</fullName>
    </recommendedName>
</protein>
<dbReference type="Pfam" id="PF18264">
    <property type="entry name" value="preSET_CXC"/>
    <property type="match status" value="1"/>
</dbReference>
<evidence type="ECO:0000259" key="8">
    <source>
        <dbReference type="PROSITE" id="PS50280"/>
    </source>
</evidence>
<evidence type="ECO:0000256" key="3">
    <source>
        <dbReference type="ARBA" id="ARBA00022691"/>
    </source>
</evidence>
<keyword evidence="11" id="KW-1185">Reference proteome</keyword>
<feature type="domain" description="CXC" evidence="9">
    <location>
        <begin position="1"/>
        <end position="55"/>
    </location>
</feature>
<dbReference type="EnsemblProtists" id="PYU1_T010253">
    <property type="protein sequence ID" value="PYU1_T010253"/>
    <property type="gene ID" value="PYU1_G010233"/>
</dbReference>
<feature type="region of interest" description="Disordered" evidence="7">
    <location>
        <begin position="195"/>
        <end position="218"/>
    </location>
</feature>
<dbReference type="STRING" id="431595.K3WZ54"/>
<dbReference type="PANTHER" id="PTHR45747:SF4">
    <property type="entry name" value="HISTONE-LYSINE N-METHYLTRANSFERASE E(Z)"/>
    <property type="match status" value="1"/>
</dbReference>
<dbReference type="CDD" id="cd10519">
    <property type="entry name" value="SET_EZH"/>
    <property type="match status" value="1"/>
</dbReference>
<keyword evidence="4" id="KW-0805">Transcription regulation</keyword>
<name>K3WZ54_GLOUD</name>
<dbReference type="InterPro" id="IPR026489">
    <property type="entry name" value="CXC_dom"/>
</dbReference>
<keyword evidence="2" id="KW-0808">Transferase</keyword>
<dbReference type="InParanoid" id="K3WZ54"/>
<dbReference type="GO" id="GO:0140951">
    <property type="term" value="F:histone H3K27 trimethyltransferase activity"/>
    <property type="evidence" value="ECO:0007669"/>
    <property type="project" value="UniProtKB-EC"/>
</dbReference>
<feature type="domain" description="SET" evidence="8">
    <location>
        <begin position="74"/>
        <end position="190"/>
    </location>
</feature>
<evidence type="ECO:0000256" key="2">
    <source>
        <dbReference type="ARBA" id="ARBA00022679"/>
    </source>
</evidence>
<dbReference type="Gene3D" id="2.170.270.10">
    <property type="entry name" value="SET domain"/>
    <property type="match status" value="1"/>
</dbReference>
<evidence type="ECO:0000259" key="9">
    <source>
        <dbReference type="PROSITE" id="PS51633"/>
    </source>
</evidence>
<keyword evidence="3" id="KW-0949">S-adenosyl-L-methionine</keyword>
<reference evidence="11" key="1">
    <citation type="journal article" date="2010" name="Genome Biol.">
        <title>Genome sequence of the necrotrophic plant pathogen Pythium ultimum reveals original pathogenicity mechanisms and effector repertoire.</title>
        <authorList>
            <person name="Levesque C.A."/>
            <person name="Brouwer H."/>
            <person name="Cano L."/>
            <person name="Hamilton J.P."/>
            <person name="Holt C."/>
            <person name="Huitema E."/>
            <person name="Raffaele S."/>
            <person name="Robideau G.P."/>
            <person name="Thines M."/>
            <person name="Win J."/>
            <person name="Zerillo M.M."/>
            <person name="Beakes G.W."/>
            <person name="Boore J.L."/>
            <person name="Busam D."/>
            <person name="Dumas B."/>
            <person name="Ferriera S."/>
            <person name="Fuerstenberg S.I."/>
            <person name="Gachon C.M."/>
            <person name="Gaulin E."/>
            <person name="Govers F."/>
            <person name="Grenville-Briggs L."/>
            <person name="Horner N."/>
            <person name="Hostetler J."/>
            <person name="Jiang R.H."/>
            <person name="Johnson J."/>
            <person name="Krajaejun T."/>
            <person name="Lin H."/>
            <person name="Meijer H.J."/>
            <person name="Moore B."/>
            <person name="Morris P."/>
            <person name="Phuntmart V."/>
            <person name="Puiu D."/>
            <person name="Shetty J."/>
            <person name="Stajich J.E."/>
            <person name="Tripathy S."/>
            <person name="Wawra S."/>
            <person name="van West P."/>
            <person name="Whitty B.R."/>
            <person name="Coutinho P.M."/>
            <person name="Henrissat B."/>
            <person name="Martin F."/>
            <person name="Thomas P.D."/>
            <person name="Tyler B.M."/>
            <person name="De Vries R.P."/>
            <person name="Kamoun S."/>
            <person name="Yandell M."/>
            <person name="Tisserat N."/>
            <person name="Buell C.R."/>
        </authorList>
    </citation>
    <scope>NUCLEOTIDE SEQUENCE</scope>
    <source>
        <strain evidence="11">DAOM:BR144</strain>
    </source>
</reference>
<dbReference type="PROSITE" id="PS50280">
    <property type="entry name" value="SET"/>
    <property type="match status" value="1"/>
</dbReference>
<dbReference type="InterPro" id="IPR045318">
    <property type="entry name" value="EZH1/2-like"/>
</dbReference>
<accession>K3WZ54</accession>
<dbReference type="InterPro" id="IPR041355">
    <property type="entry name" value="Pre-SET_CXC"/>
</dbReference>
<evidence type="ECO:0000256" key="7">
    <source>
        <dbReference type="SAM" id="MobiDB-lite"/>
    </source>
</evidence>
<evidence type="ECO:0000256" key="4">
    <source>
        <dbReference type="ARBA" id="ARBA00023015"/>
    </source>
</evidence>
<evidence type="ECO:0000256" key="5">
    <source>
        <dbReference type="ARBA" id="ARBA00023163"/>
    </source>
</evidence>
<evidence type="ECO:0000256" key="1">
    <source>
        <dbReference type="ARBA" id="ARBA00022603"/>
    </source>
</evidence>
<dbReference type="GO" id="GO:0032259">
    <property type="term" value="P:methylation"/>
    <property type="evidence" value="ECO:0007669"/>
    <property type="project" value="UniProtKB-KW"/>
</dbReference>
<dbReference type="eggNOG" id="KOG1079">
    <property type="taxonomic scope" value="Eukaryota"/>
</dbReference>
<evidence type="ECO:0000313" key="11">
    <source>
        <dbReference type="Proteomes" id="UP000019132"/>
    </source>
</evidence>
<dbReference type="VEuPathDB" id="FungiDB:PYU1_G010233"/>
<keyword evidence="5" id="KW-0804">Transcription</keyword>
<dbReference type="GO" id="GO:0031507">
    <property type="term" value="P:heterochromatin formation"/>
    <property type="evidence" value="ECO:0007669"/>
    <property type="project" value="TreeGrafter"/>
</dbReference>
<dbReference type="EMBL" id="GL376623">
    <property type="status" value="NOT_ANNOTATED_CDS"/>
    <property type="molecule type" value="Genomic_DNA"/>
</dbReference>
<dbReference type="SMART" id="SM00317">
    <property type="entry name" value="SET"/>
    <property type="match status" value="1"/>
</dbReference>
<dbReference type="OMA" id="LAVCNED"/>
<proteinExistence type="predicted"/>
<keyword evidence="1" id="KW-0489">Methyltransferase</keyword>
<dbReference type="PROSITE" id="PS51633">
    <property type="entry name" value="CXC"/>
    <property type="match status" value="1"/>
</dbReference>
<reference evidence="11" key="2">
    <citation type="submission" date="2010-04" db="EMBL/GenBank/DDBJ databases">
        <authorList>
            <person name="Buell R."/>
            <person name="Hamilton J."/>
            <person name="Hostetler J."/>
        </authorList>
    </citation>
    <scope>NUCLEOTIDE SEQUENCE [LARGE SCALE GENOMIC DNA]</scope>
    <source>
        <strain evidence="11">DAOM:BR144</strain>
    </source>
</reference>
<dbReference type="GO" id="GO:0005634">
    <property type="term" value="C:nucleus"/>
    <property type="evidence" value="ECO:0007669"/>
    <property type="project" value="TreeGrafter"/>
</dbReference>
<dbReference type="Proteomes" id="UP000019132">
    <property type="component" value="Unassembled WGS sequence"/>
</dbReference>
<evidence type="ECO:0008006" key="12">
    <source>
        <dbReference type="Google" id="ProtNLM"/>
    </source>
</evidence>
<dbReference type="SUPFAM" id="SSF82199">
    <property type="entry name" value="SET domain"/>
    <property type="match status" value="1"/>
</dbReference>
<comment type="catalytic activity">
    <reaction evidence="6">
        <text>L-lysyl(27)-[histone H3] + 3 S-adenosyl-L-methionine = N(6),N(6),N(6)-trimethyl-L-lysyl(27)-[histone H3] + 3 S-adenosyl-L-homocysteine + 3 H(+)</text>
        <dbReference type="Rhea" id="RHEA:60292"/>
        <dbReference type="Rhea" id="RHEA-COMP:15535"/>
        <dbReference type="Rhea" id="RHEA-COMP:15548"/>
        <dbReference type="ChEBI" id="CHEBI:15378"/>
        <dbReference type="ChEBI" id="CHEBI:29969"/>
        <dbReference type="ChEBI" id="CHEBI:57856"/>
        <dbReference type="ChEBI" id="CHEBI:59789"/>
        <dbReference type="ChEBI" id="CHEBI:61961"/>
        <dbReference type="EC" id="2.1.1.356"/>
    </reaction>
</comment>